<reference evidence="8 9" key="1">
    <citation type="submission" date="2017-06" db="EMBL/GenBank/DDBJ databases">
        <authorList>
            <person name="Kim H.J."/>
            <person name="Triplett B.A."/>
        </authorList>
    </citation>
    <scope>NUCLEOTIDE SEQUENCE [LARGE SCALE GENOMIC DNA]</scope>
    <source>
        <strain evidence="8 9">DSM 44272</strain>
    </source>
</reference>
<feature type="transmembrane region" description="Helical" evidence="6">
    <location>
        <begin position="30"/>
        <end position="48"/>
    </location>
</feature>
<proteinExistence type="predicted"/>
<comment type="subcellular location">
    <subcellularLocation>
        <location evidence="1">Cell membrane</location>
        <topology evidence="1">Multi-pass membrane protein</topology>
    </subcellularLocation>
</comment>
<feature type="transmembrane region" description="Helical" evidence="6">
    <location>
        <begin position="335"/>
        <end position="356"/>
    </location>
</feature>
<evidence type="ECO:0000256" key="5">
    <source>
        <dbReference type="ARBA" id="ARBA00023136"/>
    </source>
</evidence>
<feature type="transmembrane region" description="Helical" evidence="6">
    <location>
        <begin position="488"/>
        <end position="506"/>
    </location>
</feature>
<accession>A0A239A695</accession>
<dbReference type="RefSeq" id="WP_089338765.1">
    <property type="nucleotide sequence ID" value="NZ_FZNO01000038.1"/>
</dbReference>
<dbReference type="Pfam" id="PF03553">
    <property type="entry name" value="Na_H_antiporter"/>
    <property type="match status" value="1"/>
</dbReference>
<dbReference type="PANTHER" id="PTHR43478:SF1">
    <property type="entry name" value="NA+_H+ ANTIPORTER NHAC-LIKE C-TERMINAL DOMAIN-CONTAINING PROTEIN"/>
    <property type="match status" value="1"/>
</dbReference>
<dbReference type="AlphaFoldDB" id="A0A239A695"/>
<evidence type="ECO:0000259" key="7">
    <source>
        <dbReference type="Pfam" id="PF03553"/>
    </source>
</evidence>
<dbReference type="OrthoDB" id="9762978at2"/>
<dbReference type="GO" id="GO:0005886">
    <property type="term" value="C:plasma membrane"/>
    <property type="evidence" value="ECO:0007669"/>
    <property type="project" value="UniProtKB-SubCell"/>
</dbReference>
<feature type="transmembrane region" description="Helical" evidence="6">
    <location>
        <begin position="264"/>
        <end position="284"/>
    </location>
</feature>
<feature type="transmembrane region" description="Helical" evidence="6">
    <location>
        <begin position="155"/>
        <end position="180"/>
    </location>
</feature>
<gene>
    <name evidence="8" type="ORF">SAMN06272737_1388</name>
</gene>
<feature type="transmembrane region" description="Helical" evidence="6">
    <location>
        <begin position="376"/>
        <end position="406"/>
    </location>
</feature>
<dbReference type="PANTHER" id="PTHR43478">
    <property type="entry name" value="NA+/H+ ANTIPORTER-RELATED"/>
    <property type="match status" value="1"/>
</dbReference>
<protein>
    <submittedName>
        <fullName evidence="8">Tetracycline resistance efflux pump</fullName>
    </submittedName>
</protein>
<keyword evidence="9" id="KW-1185">Reference proteome</keyword>
<keyword evidence="2" id="KW-1003">Cell membrane</keyword>
<organism evidence="8 9">
    <name type="scientific">Blastococcus mobilis</name>
    <dbReference type="NCBI Taxonomy" id="1938746"/>
    <lineage>
        <taxon>Bacteria</taxon>
        <taxon>Bacillati</taxon>
        <taxon>Actinomycetota</taxon>
        <taxon>Actinomycetes</taxon>
        <taxon>Geodermatophilales</taxon>
        <taxon>Geodermatophilaceae</taxon>
        <taxon>Blastococcus</taxon>
    </lineage>
</organism>
<keyword evidence="5 6" id="KW-0472">Membrane</keyword>
<evidence type="ECO:0000313" key="9">
    <source>
        <dbReference type="Proteomes" id="UP000198403"/>
    </source>
</evidence>
<feature type="transmembrane region" description="Helical" evidence="6">
    <location>
        <begin position="69"/>
        <end position="98"/>
    </location>
</feature>
<dbReference type="InterPro" id="IPR018461">
    <property type="entry name" value="Na/H_Antiport_NhaC-like_C"/>
</dbReference>
<evidence type="ECO:0000256" key="1">
    <source>
        <dbReference type="ARBA" id="ARBA00004651"/>
    </source>
</evidence>
<feature type="transmembrane region" description="Helical" evidence="6">
    <location>
        <begin position="413"/>
        <end position="435"/>
    </location>
</feature>
<evidence type="ECO:0000256" key="2">
    <source>
        <dbReference type="ARBA" id="ARBA00022475"/>
    </source>
</evidence>
<dbReference type="EMBL" id="FZNO01000038">
    <property type="protein sequence ID" value="SNR90831.1"/>
    <property type="molecule type" value="Genomic_DNA"/>
</dbReference>
<evidence type="ECO:0000256" key="3">
    <source>
        <dbReference type="ARBA" id="ARBA00022692"/>
    </source>
</evidence>
<feature type="transmembrane region" description="Helical" evidence="6">
    <location>
        <begin position="296"/>
        <end position="323"/>
    </location>
</feature>
<feature type="transmembrane region" description="Helical" evidence="6">
    <location>
        <begin position="200"/>
        <end position="219"/>
    </location>
</feature>
<evidence type="ECO:0000256" key="6">
    <source>
        <dbReference type="SAM" id="Phobius"/>
    </source>
</evidence>
<name>A0A239A695_9ACTN</name>
<keyword evidence="4 6" id="KW-1133">Transmembrane helix</keyword>
<sequence length="528" mass="54924">MEPSILSLLPALVTIILAIATRRILISLGVGIVLGALMYAEWDVLAALEFVREAASGLIVADGEIAEEVYILGAVVLIGVLSSLIYVSGGLLAFASWAVRRVRTRTQAQFVPVVTGIVIFFDDAFSSLVGGTVSRSITDQHRVSRAKLSYLVDSTAAPVIILVPISGWAAFIAATMTGILDENEVDGLHGYEAYLQSIPAMLYPITALLLVVAVAWFSIDIGPMRRHEQRAIEQNVLFDPAHGLPPGETDRNLPVREGGRVRDLVWPILTLIAVTVVGALWIGIAGAEGSLAPMDILAATDVILALFYGTIAACLVAAAMLLVRRTPGRVIGKAAVSGVRSMLFAAAVLFLAWITAEVIGELGIGEYLAGVIDEALPLALLPVILFVLASFIAFSIGSTFGTFGLLLPIAAEIALSLDSALLIPVFGAVLAGAIFGDHTSPLSDTTILSSIGSGVHLIDHVTTQLPYALVAAAASAVGYLVSGLTESTGLGLLAAVTALALAVLLLKGRSAVRGAESESAPQVGEVKG</sequence>
<dbReference type="Proteomes" id="UP000198403">
    <property type="component" value="Unassembled WGS sequence"/>
</dbReference>
<evidence type="ECO:0000256" key="4">
    <source>
        <dbReference type="ARBA" id="ARBA00022989"/>
    </source>
</evidence>
<evidence type="ECO:0000313" key="8">
    <source>
        <dbReference type="EMBL" id="SNR90831.1"/>
    </source>
</evidence>
<keyword evidence="3 6" id="KW-0812">Transmembrane</keyword>
<feature type="domain" description="Na+/H+ antiporter NhaC-like C-terminal" evidence="7">
    <location>
        <begin position="159"/>
        <end position="484"/>
    </location>
</feature>